<proteinExistence type="predicted"/>
<reference evidence="2" key="1">
    <citation type="submission" date="2020-12" db="UniProtKB">
        <authorList>
            <consortium name="WormBaseParasite"/>
        </authorList>
    </citation>
    <scope>IDENTIFICATION</scope>
    <source>
        <strain evidence="2">MHco3</strain>
    </source>
</reference>
<dbReference type="Proteomes" id="UP000025227">
    <property type="component" value="Unplaced"/>
</dbReference>
<accession>A0A7I4YGH0</accession>
<evidence type="ECO:0000313" key="2">
    <source>
        <dbReference type="WBParaSite" id="HCON_00096360-00001"/>
    </source>
</evidence>
<sequence>MDLEGLYREGHSFFMVIVGDFKAKIGPKRTSKELHIGTHGMELNEQSGRLSELIMSAQVAVVPKFTRDRTIVSSALQVNGKIPSPTILTKNTTGSSSVSAIVLWKRESTYSQETALFENLLSDGQC</sequence>
<keyword evidence="1" id="KW-1185">Reference proteome</keyword>
<dbReference type="OrthoDB" id="5818039at2759"/>
<evidence type="ECO:0000313" key="1">
    <source>
        <dbReference type="Proteomes" id="UP000025227"/>
    </source>
</evidence>
<name>A0A7I4YGH0_HAECO</name>
<dbReference type="AlphaFoldDB" id="A0A7I4YGH0"/>
<dbReference type="WBParaSite" id="HCON_00096360-00001">
    <property type="protein sequence ID" value="HCON_00096360-00001"/>
    <property type="gene ID" value="HCON_00096360"/>
</dbReference>
<organism evidence="1 2">
    <name type="scientific">Haemonchus contortus</name>
    <name type="common">Barber pole worm</name>
    <dbReference type="NCBI Taxonomy" id="6289"/>
    <lineage>
        <taxon>Eukaryota</taxon>
        <taxon>Metazoa</taxon>
        <taxon>Ecdysozoa</taxon>
        <taxon>Nematoda</taxon>
        <taxon>Chromadorea</taxon>
        <taxon>Rhabditida</taxon>
        <taxon>Rhabditina</taxon>
        <taxon>Rhabditomorpha</taxon>
        <taxon>Strongyloidea</taxon>
        <taxon>Trichostrongylidae</taxon>
        <taxon>Haemonchus</taxon>
    </lineage>
</organism>
<protein>
    <submittedName>
        <fullName evidence="2">ATP-dependent DNA helicase</fullName>
    </submittedName>
</protein>